<dbReference type="Pfam" id="PF18907">
    <property type="entry name" value="DUF5662"/>
    <property type="match status" value="1"/>
</dbReference>
<protein>
    <submittedName>
        <fullName evidence="1">Uncharacterized protein</fullName>
    </submittedName>
</protein>
<sequence length="175" mass="20967">MDIQLKFSCWTDEKESGLLIMKYHLQYVSAVLRHKWYVFQEACKLGIPWRGLLHDFTKLTPGEWRPRVRAMRAGNLRGADGRIDLNRANDELALCWLRHYHRNSHHWQHWVVCLDNGTVRPLPMPDADRREMLADWLAVSRQPDRLDMIPWYQQNKEHLLLHPVTRQWLEQKLGL</sequence>
<gene>
    <name evidence="1" type="ORF">KL86SPO_40215</name>
</gene>
<organism evidence="1">
    <name type="scientific">uncultured Sporomusa sp</name>
    <dbReference type="NCBI Taxonomy" id="307249"/>
    <lineage>
        <taxon>Bacteria</taxon>
        <taxon>Bacillati</taxon>
        <taxon>Bacillota</taxon>
        <taxon>Negativicutes</taxon>
        <taxon>Selenomonadales</taxon>
        <taxon>Sporomusaceae</taxon>
        <taxon>Sporomusa</taxon>
        <taxon>environmental samples</taxon>
    </lineage>
</organism>
<dbReference type="InterPro" id="IPR043721">
    <property type="entry name" value="DUF5662"/>
</dbReference>
<dbReference type="RefSeq" id="WP_288184667.1">
    <property type="nucleotide sequence ID" value="NZ_LT608335.1"/>
</dbReference>
<evidence type="ECO:0000313" key="1">
    <source>
        <dbReference type="EMBL" id="SCM81731.1"/>
    </source>
</evidence>
<proteinExistence type="predicted"/>
<name>A0A212LW51_9FIRM</name>
<dbReference type="AlphaFoldDB" id="A0A212LW51"/>
<reference evidence="1" key="1">
    <citation type="submission" date="2016-08" db="EMBL/GenBank/DDBJ databases">
        <authorList>
            <person name="Seilhamer J.J."/>
        </authorList>
    </citation>
    <scope>NUCLEOTIDE SEQUENCE</scope>
    <source>
        <strain evidence="1">86</strain>
    </source>
</reference>
<accession>A0A212LW51</accession>
<dbReference type="EMBL" id="FMJE01000004">
    <property type="protein sequence ID" value="SCM81731.1"/>
    <property type="molecule type" value="Genomic_DNA"/>
</dbReference>